<gene>
    <name evidence="4" type="primary">LOC109713246</name>
</gene>
<feature type="region of interest" description="Disordered" evidence="1">
    <location>
        <begin position="213"/>
        <end position="235"/>
    </location>
</feature>
<reference evidence="4" key="2">
    <citation type="submission" date="2025-08" db="UniProtKB">
        <authorList>
            <consortium name="RefSeq"/>
        </authorList>
    </citation>
    <scope>IDENTIFICATION</scope>
    <source>
        <tissue evidence="4">Leaf</tissue>
    </source>
</reference>
<feature type="compositionally biased region" description="Basic and acidic residues" evidence="1">
    <location>
        <begin position="213"/>
        <end position="228"/>
    </location>
</feature>
<dbReference type="InterPro" id="IPR005162">
    <property type="entry name" value="Retrotrans_gag_dom"/>
</dbReference>
<evidence type="ECO:0000256" key="1">
    <source>
        <dbReference type="SAM" id="MobiDB-lite"/>
    </source>
</evidence>
<dbReference type="GeneID" id="109713246"/>
<protein>
    <submittedName>
        <fullName evidence="4">Uncharacterized protein LOC109713246</fullName>
    </submittedName>
</protein>
<evidence type="ECO:0000259" key="2">
    <source>
        <dbReference type="Pfam" id="PF03732"/>
    </source>
</evidence>
<name>A0A6P5FA60_ANACO</name>
<sequence length="235" mass="27471">MQTALPETITVAPTTAPDLFVVTREVSEAGQKRIRMRLVEYRRFDLPHFRGSSIEPGIVEAWVRGMERLFEDLFIPERDQIYLAVHCLEEDARDWWTRTRRSRPEDAPPVTWTEFPGMLFDMYFPSSAKERMKDELKKLTQGSHSVLEYFQEFSRLLTYVPFVARNDRHRADMFEKGLSPELYKLVQIQHLPTLEASVEMAMRAERGEVVLRERAEMEQSSDRKRLAESEAGPSS</sequence>
<feature type="domain" description="Retrotransposon gag" evidence="2">
    <location>
        <begin position="83"/>
        <end position="179"/>
    </location>
</feature>
<keyword evidence="3" id="KW-1185">Reference proteome</keyword>
<proteinExistence type="predicted"/>
<dbReference type="Proteomes" id="UP000515123">
    <property type="component" value="Linkage group 7"/>
</dbReference>
<dbReference type="RefSeq" id="XP_020092834.1">
    <property type="nucleotide sequence ID" value="XM_020237245.1"/>
</dbReference>
<dbReference type="AlphaFoldDB" id="A0A6P5FA60"/>
<reference evidence="3" key="1">
    <citation type="journal article" date="2015" name="Nat. Genet.">
        <title>The pineapple genome and the evolution of CAM photosynthesis.</title>
        <authorList>
            <person name="Ming R."/>
            <person name="VanBuren R."/>
            <person name="Wai C.M."/>
            <person name="Tang H."/>
            <person name="Schatz M.C."/>
            <person name="Bowers J.E."/>
            <person name="Lyons E."/>
            <person name="Wang M.L."/>
            <person name="Chen J."/>
            <person name="Biggers E."/>
            <person name="Zhang J."/>
            <person name="Huang L."/>
            <person name="Zhang L."/>
            <person name="Miao W."/>
            <person name="Zhang J."/>
            <person name="Ye Z."/>
            <person name="Miao C."/>
            <person name="Lin Z."/>
            <person name="Wang H."/>
            <person name="Zhou H."/>
            <person name="Yim W.C."/>
            <person name="Priest H.D."/>
            <person name="Zheng C."/>
            <person name="Woodhouse M."/>
            <person name="Edger P.P."/>
            <person name="Guyot R."/>
            <person name="Guo H.B."/>
            <person name="Guo H."/>
            <person name="Zheng G."/>
            <person name="Singh R."/>
            <person name="Sharma A."/>
            <person name="Min X."/>
            <person name="Zheng Y."/>
            <person name="Lee H."/>
            <person name="Gurtowski J."/>
            <person name="Sedlazeck F.J."/>
            <person name="Harkess A."/>
            <person name="McKain M.R."/>
            <person name="Liao Z."/>
            <person name="Fang J."/>
            <person name="Liu J."/>
            <person name="Zhang X."/>
            <person name="Zhang Q."/>
            <person name="Hu W."/>
            <person name="Qin Y."/>
            <person name="Wang K."/>
            <person name="Chen L.Y."/>
            <person name="Shirley N."/>
            <person name="Lin Y.R."/>
            <person name="Liu L.Y."/>
            <person name="Hernandez A.G."/>
            <person name="Wright C.L."/>
            <person name="Bulone V."/>
            <person name="Tuskan G.A."/>
            <person name="Heath K."/>
            <person name="Zee F."/>
            <person name="Moore P.H."/>
            <person name="Sunkar R."/>
            <person name="Leebens-Mack J.H."/>
            <person name="Mockler T."/>
            <person name="Bennetzen J.L."/>
            <person name="Freeling M."/>
            <person name="Sankoff D."/>
            <person name="Paterson A.H."/>
            <person name="Zhu X."/>
            <person name="Yang X."/>
            <person name="Smith J.A."/>
            <person name="Cushman J.C."/>
            <person name="Paull R.E."/>
            <person name="Yu Q."/>
        </authorList>
    </citation>
    <scope>NUCLEOTIDE SEQUENCE [LARGE SCALE GENOMIC DNA]</scope>
    <source>
        <strain evidence="3">cv. F153</strain>
    </source>
</reference>
<dbReference type="OrthoDB" id="786614at2759"/>
<dbReference type="Pfam" id="PF03732">
    <property type="entry name" value="Retrotrans_gag"/>
    <property type="match status" value="1"/>
</dbReference>
<evidence type="ECO:0000313" key="3">
    <source>
        <dbReference type="Proteomes" id="UP000515123"/>
    </source>
</evidence>
<accession>A0A6P5FA60</accession>
<organism evidence="3 4">
    <name type="scientific">Ananas comosus</name>
    <name type="common">Pineapple</name>
    <name type="synonym">Ananas ananas</name>
    <dbReference type="NCBI Taxonomy" id="4615"/>
    <lineage>
        <taxon>Eukaryota</taxon>
        <taxon>Viridiplantae</taxon>
        <taxon>Streptophyta</taxon>
        <taxon>Embryophyta</taxon>
        <taxon>Tracheophyta</taxon>
        <taxon>Spermatophyta</taxon>
        <taxon>Magnoliopsida</taxon>
        <taxon>Liliopsida</taxon>
        <taxon>Poales</taxon>
        <taxon>Bromeliaceae</taxon>
        <taxon>Bromelioideae</taxon>
        <taxon>Ananas</taxon>
    </lineage>
</organism>
<evidence type="ECO:0000313" key="4">
    <source>
        <dbReference type="RefSeq" id="XP_020092834.1"/>
    </source>
</evidence>